<feature type="compositionally biased region" description="Low complexity" evidence="1">
    <location>
        <begin position="187"/>
        <end position="204"/>
    </location>
</feature>
<feature type="compositionally biased region" description="Polar residues" evidence="1">
    <location>
        <begin position="244"/>
        <end position="279"/>
    </location>
</feature>
<reference evidence="2 3" key="1">
    <citation type="submission" date="2024-08" db="EMBL/GenBank/DDBJ databases">
        <authorList>
            <person name="Cucini C."/>
            <person name="Frati F."/>
        </authorList>
    </citation>
    <scope>NUCLEOTIDE SEQUENCE [LARGE SCALE GENOMIC DNA]</scope>
</reference>
<keyword evidence="3" id="KW-1185">Reference proteome</keyword>
<sequence length="289" mass="29845">MPMPQRNTRRVAQLLSNNSLLSGTGASGISTVTGLSNCINSGSNSTNTAGNGRLYGHPVAAAGLAGAAAASASALNSISASAHHHQPPPLITDTLTACLDVNGTYICTSYSPRCYIIQKVTPNTVTVTPHVIGGEASTSTGIVTGGSPQQVVGPSLVPLLPAGSSVTPSLSVRKLVKSSGSGGGGISSSSSSPSHHFNSSHQSSYNSVYNHQHHQHHRHFHHHPSHHGNQHMVPGNLPHHRHSFNPQLKTTSSKSGISIEKNTASGLLPTSTSSTQSGLPNLYSYPFSS</sequence>
<evidence type="ECO:0000313" key="3">
    <source>
        <dbReference type="Proteomes" id="UP001642540"/>
    </source>
</evidence>
<evidence type="ECO:0000256" key="1">
    <source>
        <dbReference type="SAM" id="MobiDB-lite"/>
    </source>
</evidence>
<proteinExistence type="predicted"/>
<dbReference type="Proteomes" id="UP001642540">
    <property type="component" value="Unassembled WGS sequence"/>
</dbReference>
<gene>
    <name evidence="2" type="ORF">ODALV1_LOCUS9332</name>
</gene>
<organism evidence="2 3">
    <name type="scientific">Orchesella dallaii</name>
    <dbReference type="NCBI Taxonomy" id="48710"/>
    <lineage>
        <taxon>Eukaryota</taxon>
        <taxon>Metazoa</taxon>
        <taxon>Ecdysozoa</taxon>
        <taxon>Arthropoda</taxon>
        <taxon>Hexapoda</taxon>
        <taxon>Collembola</taxon>
        <taxon>Entomobryomorpha</taxon>
        <taxon>Entomobryoidea</taxon>
        <taxon>Orchesellidae</taxon>
        <taxon>Orchesellinae</taxon>
        <taxon>Orchesella</taxon>
    </lineage>
</organism>
<feature type="region of interest" description="Disordered" evidence="1">
    <location>
        <begin position="176"/>
        <end position="289"/>
    </location>
</feature>
<dbReference type="EMBL" id="CAXLJM020000028">
    <property type="protein sequence ID" value="CAL8096361.1"/>
    <property type="molecule type" value="Genomic_DNA"/>
</dbReference>
<name>A0ABP1QAV8_9HEXA</name>
<protein>
    <submittedName>
        <fullName evidence="2">Uncharacterized protein</fullName>
    </submittedName>
</protein>
<evidence type="ECO:0000313" key="2">
    <source>
        <dbReference type="EMBL" id="CAL8096361.1"/>
    </source>
</evidence>
<comment type="caution">
    <text evidence="2">The sequence shown here is derived from an EMBL/GenBank/DDBJ whole genome shotgun (WGS) entry which is preliminary data.</text>
</comment>
<accession>A0ABP1QAV8</accession>
<feature type="compositionally biased region" description="Basic residues" evidence="1">
    <location>
        <begin position="211"/>
        <end position="229"/>
    </location>
</feature>